<gene>
    <name evidence="2" type="ORF">EVEC_LOCUS11658</name>
</gene>
<evidence type="ECO:0000313" key="3">
    <source>
        <dbReference type="Proteomes" id="UP000274131"/>
    </source>
</evidence>
<dbReference type="EMBL" id="UXUI01012463">
    <property type="protein sequence ID" value="VDD96907.1"/>
    <property type="molecule type" value="Genomic_DNA"/>
</dbReference>
<sequence>MKEISGINCDWAQEMLLLRSMQNSCNLIAFCAVCCTSSSVSSLLLLPIIHFNSVEDFKLSNVDALNAEAANAAIVVAWFAADLS</sequence>
<keyword evidence="1" id="KW-1133">Transmembrane helix</keyword>
<name>A0A0N4VNB2_ENTVE</name>
<protein>
    <submittedName>
        <fullName evidence="4">Ovule protein</fullName>
    </submittedName>
</protein>
<reference evidence="4" key="1">
    <citation type="submission" date="2017-02" db="UniProtKB">
        <authorList>
            <consortium name="WormBaseParasite"/>
        </authorList>
    </citation>
    <scope>IDENTIFICATION</scope>
</reference>
<organism evidence="4">
    <name type="scientific">Enterobius vermicularis</name>
    <name type="common">Human pinworm</name>
    <dbReference type="NCBI Taxonomy" id="51028"/>
    <lineage>
        <taxon>Eukaryota</taxon>
        <taxon>Metazoa</taxon>
        <taxon>Ecdysozoa</taxon>
        <taxon>Nematoda</taxon>
        <taxon>Chromadorea</taxon>
        <taxon>Rhabditida</taxon>
        <taxon>Spirurina</taxon>
        <taxon>Oxyuridomorpha</taxon>
        <taxon>Oxyuroidea</taxon>
        <taxon>Oxyuridae</taxon>
        <taxon>Enterobius</taxon>
    </lineage>
</organism>
<reference evidence="2 3" key="2">
    <citation type="submission" date="2018-10" db="EMBL/GenBank/DDBJ databases">
        <authorList>
            <consortium name="Pathogen Informatics"/>
        </authorList>
    </citation>
    <scope>NUCLEOTIDE SEQUENCE [LARGE SCALE GENOMIC DNA]</scope>
</reference>
<evidence type="ECO:0000313" key="4">
    <source>
        <dbReference type="WBParaSite" id="EVEC_0001245801-mRNA-1"/>
    </source>
</evidence>
<keyword evidence="1" id="KW-0472">Membrane</keyword>
<proteinExistence type="predicted"/>
<dbReference type="WBParaSite" id="EVEC_0001245801-mRNA-1">
    <property type="protein sequence ID" value="EVEC_0001245801-mRNA-1"/>
    <property type="gene ID" value="EVEC_0001245801"/>
</dbReference>
<keyword evidence="1" id="KW-0812">Transmembrane</keyword>
<dbReference type="Proteomes" id="UP000274131">
    <property type="component" value="Unassembled WGS sequence"/>
</dbReference>
<accession>A0A0N4VNB2</accession>
<dbReference type="AlphaFoldDB" id="A0A0N4VNB2"/>
<feature type="transmembrane region" description="Helical" evidence="1">
    <location>
        <begin position="27"/>
        <end position="49"/>
    </location>
</feature>
<evidence type="ECO:0000313" key="2">
    <source>
        <dbReference type="EMBL" id="VDD96907.1"/>
    </source>
</evidence>
<evidence type="ECO:0000256" key="1">
    <source>
        <dbReference type="SAM" id="Phobius"/>
    </source>
</evidence>
<keyword evidence="3" id="KW-1185">Reference proteome</keyword>